<reference evidence="2" key="2">
    <citation type="submission" date="2022-01" db="EMBL/GenBank/DDBJ databases">
        <authorList>
            <person name="Yamashiro T."/>
            <person name="Shiraishi A."/>
            <person name="Satake H."/>
            <person name="Nakayama K."/>
        </authorList>
    </citation>
    <scope>NUCLEOTIDE SEQUENCE</scope>
</reference>
<gene>
    <name evidence="2" type="ORF">Tco_0924576</name>
</gene>
<feature type="region of interest" description="Disordered" evidence="1">
    <location>
        <begin position="118"/>
        <end position="170"/>
    </location>
</feature>
<feature type="compositionally biased region" description="Polar residues" evidence="1">
    <location>
        <begin position="157"/>
        <end position="166"/>
    </location>
</feature>
<feature type="compositionally biased region" description="Basic and acidic residues" evidence="1">
    <location>
        <begin position="219"/>
        <end position="230"/>
    </location>
</feature>
<feature type="compositionally biased region" description="Basic and acidic residues" evidence="1">
    <location>
        <begin position="25"/>
        <end position="37"/>
    </location>
</feature>
<reference evidence="2" key="1">
    <citation type="journal article" date="2022" name="Int. J. Mol. Sci.">
        <title>Draft Genome of Tanacetum Coccineum: Genomic Comparison of Closely Related Tanacetum-Family Plants.</title>
        <authorList>
            <person name="Yamashiro T."/>
            <person name="Shiraishi A."/>
            <person name="Nakayama K."/>
            <person name="Satake H."/>
        </authorList>
    </citation>
    <scope>NUCLEOTIDE SEQUENCE</scope>
</reference>
<feature type="region of interest" description="Disordered" evidence="1">
    <location>
        <begin position="198"/>
        <end position="230"/>
    </location>
</feature>
<dbReference type="EMBL" id="BQNB010014938">
    <property type="protein sequence ID" value="GJT34157.1"/>
    <property type="molecule type" value="Genomic_DNA"/>
</dbReference>
<feature type="region of interest" description="Disordered" evidence="1">
    <location>
        <begin position="1"/>
        <end position="37"/>
    </location>
</feature>
<dbReference type="Proteomes" id="UP001151760">
    <property type="component" value="Unassembled WGS sequence"/>
</dbReference>
<evidence type="ECO:0000256" key="1">
    <source>
        <dbReference type="SAM" id="MobiDB-lite"/>
    </source>
</evidence>
<feature type="compositionally biased region" description="Basic and acidic residues" evidence="1">
    <location>
        <begin position="142"/>
        <end position="156"/>
    </location>
</feature>
<protein>
    <submittedName>
        <fullName evidence="2">Uncharacterized protein</fullName>
    </submittedName>
</protein>
<name>A0ABQ5D704_9ASTR</name>
<accession>A0ABQ5D704</accession>
<sequence>MRKNQSFVIHEKSNASRNNATSSTTDERIDKHADQHSPLKRDVSKKFVTYPLLCKAYYETALLVGVSFLSNCPCLPISNSASVLSTTDTYNQVNPPNRVINPMEPTRFCLRWQNNGQNSKHTRKWCRPYEGPSIPTNPSPKKVVERETEETKDKEQTNFQRDSYTAPTAPLKSHPTGFLWIIPISILEPDVPKSLPKTTPILESDVPKSLPKPNNPYPSRRDDQKSRDKASNQWRRIYQIFLDLLSDASDLSYRDALLFGCQDLALRLRVCLE</sequence>
<keyword evidence="3" id="KW-1185">Reference proteome</keyword>
<proteinExistence type="predicted"/>
<evidence type="ECO:0000313" key="2">
    <source>
        <dbReference type="EMBL" id="GJT34157.1"/>
    </source>
</evidence>
<comment type="caution">
    <text evidence="2">The sequence shown here is derived from an EMBL/GenBank/DDBJ whole genome shotgun (WGS) entry which is preliminary data.</text>
</comment>
<organism evidence="2 3">
    <name type="scientific">Tanacetum coccineum</name>
    <dbReference type="NCBI Taxonomy" id="301880"/>
    <lineage>
        <taxon>Eukaryota</taxon>
        <taxon>Viridiplantae</taxon>
        <taxon>Streptophyta</taxon>
        <taxon>Embryophyta</taxon>
        <taxon>Tracheophyta</taxon>
        <taxon>Spermatophyta</taxon>
        <taxon>Magnoliopsida</taxon>
        <taxon>eudicotyledons</taxon>
        <taxon>Gunneridae</taxon>
        <taxon>Pentapetalae</taxon>
        <taxon>asterids</taxon>
        <taxon>campanulids</taxon>
        <taxon>Asterales</taxon>
        <taxon>Asteraceae</taxon>
        <taxon>Asteroideae</taxon>
        <taxon>Anthemideae</taxon>
        <taxon>Anthemidinae</taxon>
        <taxon>Tanacetum</taxon>
    </lineage>
</organism>
<evidence type="ECO:0000313" key="3">
    <source>
        <dbReference type="Proteomes" id="UP001151760"/>
    </source>
</evidence>
<feature type="compositionally biased region" description="Low complexity" evidence="1">
    <location>
        <begin position="15"/>
        <end position="24"/>
    </location>
</feature>